<comment type="caution">
    <text evidence="4">The sequence shown here is derived from an EMBL/GenBank/DDBJ whole genome shotgun (WGS) entry which is preliminary data.</text>
</comment>
<dbReference type="AlphaFoldDB" id="A0A2T0X2U8"/>
<dbReference type="SUPFAM" id="SSF57997">
    <property type="entry name" value="Tropomyosin"/>
    <property type="match status" value="1"/>
</dbReference>
<feature type="compositionally biased region" description="Low complexity" evidence="2">
    <location>
        <begin position="26"/>
        <end position="40"/>
    </location>
</feature>
<dbReference type="OrthoDB" id="7659420at2"/>
<keyword evidence="3" id="KW-0812">Transmembrane</keyword>
<dbReference type="EMBL" id="PVTT01000002">
    <property type="protein sequence ID" value="PRY93184.1"/>
    <property type="molecule type" value="Genomic_DNA"/>
</dbReference>
<organism evidence="4 5">
    <name type="scientific">Hasllibacter halocynthiae</name>
    <dbReference type="NCBI Taxonomy" id="595589"/>
    <lineage>
        <taxon>Bacteria</taxon>
        <taxon>Pseudomonadati</taxon>
        <taxon>Pseudomonadota</taxon>
        <taxon>Alphaproteobacteria</taxon>
        <taxon>Rhodobacterales</taxon>
        <taxon>Roseobacteraceae</taxon>
        <taxon>Hasllibacter</taxon>
    </lineage>
</organism>
<sequence>MARKRSRSAKAGTPRIDPSAEEAEVVDAGAAGPDGPVEGASEVEATPDADPGEGRAPEEVGASEVEAVPDAATDEGDAPEGPPQGLPRGLAEEGDPASAGDLVPVGGDPRTEREPPHEGSGPVIGIAPDEAAALPPPETTPGAAGADASGDDPLDGPRVTQAGEDGRDPGPAAAPPAGPPPEPAGRSGGGGFGSAFLGGLIGAALALAGGWLLLEERGEGRTLALAEDRIETLEAALAAQEGEVEDLRADALVLSDAVEAAAAAPEPDPRIAVLLGRAAALEEGAAGAEGRIAALEDGAAGTEGRIVAMEEGAAGTDGRLAEVEAALAGRLDALEATIGELAAAPVARPGDAADASLADLEGDAALASAGAVAQLRGTVGDLRDELEGLRERAGGTDSRLEDLGGRVDRTAERLDGLGARVETAEGRLDDLGGRTDEAEGRLDRLDGRLGGLGERLEGASGRLDRVAGTADEALSGVEAIRADIAGREAAITAEADRQRRQAEAAARAAEARAALGRVEAELVAGRPYREALADLRALAAVPVPEPLERNASTGVATLTTLRQGFAPAARRALAAAPTPEGTSPALGFLSRQIGLRSVEPRPGTDPDAVLSRAQAAVDDGDIARALREIGALDGGVRAPLAAWVGLAEDRVATLAAAEEMSSAIGIQ</sequence>
<evidence type="ECO:0000256" key="3">
    <source>
        <dbReference type="SAM" id="Phobius"/>
    </source>
</evidence>
<evidence type="ECO:0008006" key="6">
    <source>
        <dbReference type="Google" id="ProtNLM"/>
    </source>
</evidence>
<gene>
    <name evidence="4" type="ORF">BCF33_2050</name>
</gene>
<keyword evidence="3" id="KW-0472">Membrane</keyword>
<dbReference type="RefSeq" id="WP_106160797.1">
    <property type="nucleotide sequence ID" value="NZ_PVTT01000002.1"/>
</dbReference>
<feature type="compositionally biased region" description="Pro residues" evidence="2">
    <location>
        <begin position="172"/>
        <end position="183"/>
    </location>
</feature>
<proteinExistence type="predicted"/>
<feature type="region of interest" description="Disordered" evidence="2">
    <location>
        <begin position="1"/>
        <end position="190"/>
    </location>
</feature>
<dbReference type="Gene3D" id="1.10.287.1490">
    <property type="match status" value="1"/>
</dbReference>
<dbReference type="Gene3D" id="1.20.5.340">
    <property type="match status" value="1"/>
</dbReference>
<evidence type="ECO:0000313" key="4">
    <source>
        <dbReference type="EMBL" id="PRY93184.1"/>
    </source>
</evidence>
<name>A0A2T0X2U8_9RHOB</name>
<accession>A0A2T0X2U8</accession>
<protein>
    <recommendedName>
        <fullName evidence="6">Inner membrane protein</fullName>
    </recommendedName>
</protein>
<keyword evidence="1" id="KW-0175">Coiled coil</keyword>
<evidence type="ECO:0000313" key="5">
    <source>
        <dbReference type="Proteomes" id="UP000238801"/>
    </source>
</evidence>
<feature type="transmembrane region" description="Helical" evidence="3">
    <location>
        <begin position="195"/>
        <end position="214"/>
    </location>
</feature>
<dbReference type="Proteomes" id="UP000238801">
    <property type="component" value="Unassembled WGS sequence"/>
</dbReference>
<evidence type="ECO:0000256" key="2">
    <source>
        <dbReference type="SAM" id="MobiDB-lite"/>
    </source>
</evidence>
<keyword evidence="5" id="KW-1185">Reference proteome</keyword>
<feature type="coiled-coil region" evidence="1">
    <location>
        <begin position="223"/>
        <end position="250"/>
    </location>
</feature>
<evidence type="ECO:0000256" key="1">
    <source>
        <dbReference type="SAM" id="Coils"/>
    </source>
</evidence>
<reference evidence="4 5" key="1">
    <citation type="submission" date="2018-03" db="EMBL/GenBank/DDBJ databases">
        <title>Genomic Encyclopedia of Archaeal and Bacterial Type Strains, Phase II (KMG-II): from individual species to whole genera.</title>
        <authorList>
            <person name="Goeker M."/>
        </authorList>
    </citation>
    <scope>NUCLEOTIDE SEQUENCE [LARGE SCALE GENOMIC DNA]</scope>
    <source>
        <strain evidence="4 5">DSM 29318</strain>
    </source>
</reference>
<keyword evidence="3" id="KW-1133">Transmembrane helix</keyword>